<evidence type="ECO:0000313" key="2">
    <source>
        <dbReference type="Proteomes" id="UP000030321"/>
    </source>
</evidence>
<evidence type="ECO:0000313" key="1">
    <source>
        <dbReference type="EMBL" id="GAL93843.1"/>
    </source>
</evidence>
<accession>A0A0A1VWI8</accession>
<sequence>MPRIAVFWEGIENARGDDGLELEGTLALNSPLFGEGYWLNYGTPKDPELRQQFPEPDLYSDWMKMGEYFDRLSGALIAQEEYDYPNCRQDISPSEAVKIIESFGDNN</sequence>
<comment type="caution">
    <text evidence="1">The sequence shown here is derived from an EMBL/GenBank/DDBJ whole genome shotgun (WGS) entry which is preliminary data.</text>
</comment>
<dbReference type="Proteomes" id="UP000030321">
    <property type="component" value="Unassembled WGS sequence"/>
</dbReference>
<gene>
    <name evidence="1" type="ORF">N44_03595</name>
</gene>
<name>A0A0A1VWI8_MICAE</name>
<proteinExistence type="predicted"/>
<dbReference type="AlphaFoldDB" id="A0A0A1VWI8"/>
<organism evidence="1 2">
    <name type="scientific">Microcystis aeruginosa NIES-44</name>
    <dbReference type="NCBI Taxonomy" id="449439"/>
    <lineage>
        <taxon>Bacteria</taxon>
        <taxon>Bacillati</taxon>
        <taxon>Cyanobacteriota</taxon>
        <taxon>Cyanophyceae</taxon>
        <taxon>Oscillatoriophycideae</taxon>
        <taxon>Chroococcales</taxon>
        <taxon>Microcystaceae</taxon>
        <taxon>Microcystis</taxon>
    </lineage>
</organism>
<reference evidence="2" key="1">
    <citation type="journal article" date="2015" name="Genome">
        <title>Whole Genome Sequence of the Non-Microcystin-Producing Microcystis aeruginosa Strain NIES-44.</title>
        <authorList>
            <person name="Okano K."/>
            <person name="Miyata N."/>
            <person name="Ozaki Y."/>
        </authorList>
    </citation>
    <scope>NUCLEOTIDE SEQUENCE [LARGE SCALE GENOMIC DNA]</scope>
    <source>
        <strain evidence="2">NIES-44</strain>
    </source>
</reference>
<dbReference type="EMBL" id="BBPA01000049">
    <property type="protein sequence ID" value="GAL93843.1"/>
    <property type="molecule type" value="Genomic_DNA"/>
</dbReference>
<protein>
    <submittedName>
        <fullName evidence="1">Uncharacterized protein</fullName>
    </submittedName>
</protein>